<keyword evidence="2 4" id="KW-0863">Zinc-finger</keyword>
<dbReference type="InterPro" id="IPR001841">
    <property type="entry name" value="Znf_RING"/>
</dbReference>
<protein>
    <recommendedName>
        <fullName evidence="6">RING-type domain-containing protein</fullName>
    </recommendedName>
</protein>
<dbReference type="Pfam" id="PF13639">
    <property type="entry name" value="zf-RING_2"/>
    <property type="match status" value="1"/>
</dbReference>
<reference evidence="7" key="1">
    <citation type="submission" date="2020-07" db="EMBL/GenBank/DDBJ databases">
        <authorList>
            <person name="Lin J."/>
        </authorList>
    </citation>
    <scope>NUCLEOTIDE SEQUENCE</scope>
</reference>
<feature type="domain" description="RING-type" evidence="6">
    <location>
        <begin position="96"/>
        <end position="138"/>
    </location>
</feature>
<dbReference type="SMART" id="SM00744">
    <property type="entry name" value="RINGv"/>
    <property type="match status" value="1"/>
</dbReference>
<dbReference type="InterPro" id="IPR044249">
    <property type="entry name" value="XERICO-like"/>
</dbReference>
<evidence type="ECO:0000256" key="5">
    <source>
        <dbReference type="SAM" id="Phobius"/>
    </source>
</evidence>
<evidence type="ECO:0000256" key="3">
    <source>
        <dbReference type="ARBA" id="ARBA00022833"/>
    </source>
</evidence>
<name>A0A6V7QVV3_ANACO</name>
<accession>A0A6V7QVV3</accession>
<keyword evidence="3" id="KW-0862">Zinc</keyword>
<keyword evidence="1" id="KW-0479">Metal-binding</keyword>
<dbReference type="SUPFAM" id="SSF57850">
    <property type="entry name" value="RING/U-box"/>
    <property type="match status" value="1"/>
</dbReference>
<dbReference type="PANTHER" id="PTHR47258:SF1">
    <property type="entry name" value="E3 UBIQUITIN-PROTEIN LIGASE XERICO-RELATED"/>
    <property type="match status" value="1"/>
</dbReference>
<dbReference type="AlphaFoldDB" id="A0A6V7QVV3"/>
<dbReference type="GO" id="GO:0008270">
    <property type="term" value="F:zinc ion binding"/>
    <property type="evidence" value="ECO:0007669"/>
    <property type="project" value="UniProtKB-KW"/>
</dbReference>
<evidence type="ECO:0000256" key="1">
    <source>
        <dbReference type="ARBA" id="ARBA00022723"/>
    </source>
</evidence>
<dbReference type="EMBL" id="CAJEUB010000055">
    <property type="protein sequence ID" value="CAD1847382.1"/>
    <property type="molecule type" value="Genomic_DNA"/>
</dbReference>
<dbReference type="PROSITE" id="PS50089">
    <property type="entry name" value="ZF_RING_2"/>
    <property type="match status" value="1"/>
</dbReference>
<keyword evidence="5" id="KW-1133">Transmembrane helix</keyword>
<gene>
    <name evidence="7" type="ORF">CB5_LOCUS30593</name>
</gene>
<feature type="transmembrane region" description="Helical" evidence="5">
    <location>
        <begin position="172"/>
        <end position="192"/>
    </location>
</feature>
<evidence type="ECO:0000259" key="6">
    <source>
        <dbReference type="PROSITE" id="PS50089"/>
    </source>
</evidence>
<dbReference type="PANTHER" id="PTHR47258">
    <property type="match status" value="1"/>
</dbReference>
<keyword evidence="5" id="KW-0472">Membrane</keyword>
<dbReference type="InterPro" id="IPR011016">
    <property type="entry name" value="Znf_RING-CH"/>
</dbReference>
<sequence>MGIASLPAPSEGVLTLLVVNTAISVSILKEILRSLLSFLRIRAPLPAGADDDDDDGAGAAAASHAVRRRADPTLADRFRARFKPVRFGRRRAAVDCRVCLSRFEPDSVVDRLSCGHLFHRACLETWLDYHHATCPLCRSHLLPPPPPPPPTPPPPLLAPGSRPYLPRLPLSIGFFFFPPPFLGCLLCIWSVVLGHFV</sequence>
<organism evidence="7">
    <name type="scientific">Ananas comosus var. bracteatus</name>
    <name type="common">red pineapple</name>
    <dbReference type="NCBI Taxonomy" id="296719"/>
    <lineage>
        <taxon>Eukaryota</taxon>
        <taxon>Viridiplantae</taxon>
        <taxon>Streptophyta</taxon>
        <taxon>Embryophyta</taxon>
        <taxon>Tracheophyta</taxon>
        <taxon>Spermatophyta</taxon>
        <taxon>Magnoliopsida</taxon>
        <taxon>Liliopsida</taxon>
        <taxon>Poales</taxon>
        <taxon>Bromeliaceae</taxon>
        <taxon>Bromelioideae</taxon>
        <taxon>Ananas</taxon>
    </lineage>
</organism>
<evidence type="ECO:0000256" key="2">
    <source>
        <dbReference type="ARBA" id="ARBA00022771"/>
    </source>
</evidence>
<dbReference type="SMART" id="SM00184">
    <property type="entry name" value="RING"/>
    <property type="match status" value="1"/>
</dbReference>
<keyword evidence="5" id="KW-0812">Transmembrane</keyword>
<proteinExistence type="predicted"/>
<dbReference type="Gene3D" id="3.30.40.10">
    <property type="entry name" value="Zinc/RING finger domain, C3HC4 (zinc finger)"/>
    <property type="match status" value="1"/>
</dbReference>
<evidence type="ECO:0000256" key="4">
    <source>
        <dbReference type="PROSITE-ProRule" id="PRU00175"/>
    </source>
</evidence>
<dbReference type="InterPro" id="IPR013083">
    <property type="entry name" value="Znf_RING/FYVE/PHD"/>
</dbReference>
<evidence type="ECO:0000313" key="7">
    <source>
        <dbReference type="EMBL" id="CAD1847382.1"/>
    </source>
</evidence>